<feature type="non-terminal residue" evidence="2">
    <location>
        <position position="81"/>
    </location>
</feature>
<dbReference type="EMBL" id="JBHSQQ010000793">
    <property type="protein sequence ID" value="MFC5946474.1"/>
    <property type="molecule type" value="Genomic_DNA"/>
</dbReference>
<evidence type="ECO:0008006" key="4">
    <source>
        <dbReference type="Google" id="ProtNLM"/>
    </source>
</evidence>
<name>A0ABW1I2E3_9ACTN</name>
<keyword evidence="1" id="KW-0812">Transmembrane</keyword>
<evidence type="ECO:0000256" key="1">
    <source>
        <dbReference type="SAM" id="Phobius"/>
    </source>
</evidence>
<gene>
    <name evidence="2" type="ORF">ACFPZ4_34355</name>
</gene>
<protein>
    <recommendedName>
        <fullName evidence="4">Type II toxin-antitoxin system prevent-host-death family antitoxin</fullName>
    </recommendedName>
</protein>
<comment type="caution">
    <text evidence="2">The sequence shown here is derived from an EMBL/GenBank/DDBJ whole genome shotgun (WGS) entry which is preliminary data.</text>
</comment>
<reference evidence="3" key="1">
    <citation type="journal article" date="2019" name="Int. J. Syst. Evol. Microbiol.">
        <title>The Global Catalogue of Microorganisms (GCM) 10K type strain sequencing project: providing services to taxonomists for standard genome sequencing and annotation.</title>
        <authorList>
            <consortium name="The Broad Institute Genomics Platform"/>
            <consortium name="The Broad Institute Genome Sequencing Center for Infectious Disease"/>
            <person name="Wu L."/>
            <person name="Ma J."/>
        </authorList>
    </citation>
    <scope>NUCLEOTIDE SEQUENCE [LARGE SCALE GENOMIC DNA]</scope>
    <source>
        <strain evidence="3">CGMCC 4.7173</strain>
    </source>
</reference>
<dbReference type="Proteomes" id="UP001596207">
    <property type="component" value="Unassembled WGS sequence"/>
</dbReference>
<keyword evidence="1" id="KW-1133">Transmembrane helix</keyword>
<proteinExistence type="predicted"/>
<sequence>MTSETMPVEQARKVLGDLVIRASLHGKTTVLTRYGQPVAQIAPYTQEQLGLGALGFGLMTTIGGIGGLIGTGLYGAITRRV</sequence>
<keyword evidence="3" id="KW-1185">Reference proteome</keyword>
<dbReference type="SUPFAM" id="SSF103473">
    <property type="entry name" value="MFS general substrate transporter"/>
    <property type="match status" value="1"/>
</dbReference>
<dbReference type="Gene3D" id="3.40.1620.10">
    <property type="entry name" value="YefM-like domain"/>
    <property type="match status" value="1"/>
</dbReference>
<dbReference type="InterPro" id="IPR036259">
    <property type="entry name" value="MFS_trans_sf"/>
</dbReference>
<evidence type="ECO:0000313" key="2">
    <source>
        <dbReference type="EMBL" id="MFC5946474.1"/>
    </source>
</evidence>
<feature type="transmembrane region" description="Helical" evidence="1">
    <location>
        <begin position="53"/>
        <end position="77"/>
    </location>
</feature>
<evidence type="ECO:0000313" key="3">
    <source>
        <dbReference type="Proteomes" id="UP001596207"/>
    </source>
</evidence>
<organism evidence="2 3">
    <name type="scientific">Micromonospora harpali</name>
    <dbReference type="NCBI Taxonomy" id="1490225"/>
    <lineage>
        <taxon>Bacteria</taxon>
        <taxon>Bacillati</taxon>
        <taxon>Actinomycetota</taxon>
        <taxon>Actinomycetes</taxon>
        <taxon>Micromonosporales</taxon>
        <taxon>Micromonosporaceae</taxon>
        <taxon>Micromonospora</taxon>
    </lineage>
</organism>
<keyword evidence="1" id="KW-0472">Membrane</keyword>
<accession>A0ABW1I2E3</accession>